<sequence>MRDGYPAKSAGVLLLVLALMLTILPPARVAAAITTPFTTRFDVNANGAILLRGNANLTCPIHLLTPTCADARNGIGSAATEELNDNGYPMIFTDADGDPATFNDSTATIDMPAGSTVLFAGLYWGADPSAGSSVGALLGAAAPTPANKNRVRFRTPAGPAWNPITASSLYTISANGAYQGFADVTALVAGVGNGVYGVADIQSGRGTDRYAGWTLAIAYSNPAEALRSLRVYDGFGSITSGSVSIPVTGFETPHSGTVRAEVGAVAYEGDLGKSGDGLQLNGQSLSDGANPANNVFNSTVSQAGAIVGGRSPNYRNLLGVDIDRLDASGVLGNAATSATLTMTTAGETYYPGVITIAIDLYAPKIVTTMTATDVNGGPLVPGDEIEYRIAVRNDGNDIADGVTLADAMPVFTTYVPGTLRIQGSAVTDAADADGAEAGGGTAVFRLGNIPYLGSTYVTFRVKTDLNTPAGYAIANMVNVSYTGRTTSVAVASVGSTAASTVLQPDSDLTATLTVVPTYLQRAALPAGVTWTGIVRNLGPDPEPAARAELTLPAGLTAGALPAGCVAAGQVVTCALGPLLAGHQASVSIPAVADASAASTAVATLAAAGTGRDTVSGNNTATAPLAVNTPPTAVADTATTTNGTPVSIDVTGNDTSAQPLLVSITAMPPHGAAVVEADGTITYTPVLGWTGADTFTYEVDDGHGGTGTATVTVTTANALPTAFDDARNAPPATAVTIGVLANDTDPNSGFGDSVSLIGFGQPQSGAGVVTQTGPQLTYTPDVSFSGRAHFTYTIADSHGGQATGHVYVDVENAAPTAAGDAATTPFQTVVLIDVLNNDTDPNVADVKILDSVGAPGSISAGQVRYQPPAGFSGTVTFPYTMKDGGGLTSTATVTVTVLNAAPVAADLAFSNIPFGQYLDVDVLGSATDANLPPDTLRVSGATNPSNGTTVLQPDGSIRYTPDARFSGADQFDYTIDDGHGGTDTGRVTVTVVNALPVARPDAVTVRAGIAYVIDVLANDDDDPNGDPLTVTVTSPPAHGTATVGPGRKITYTPGAGYSGSDSFGYTLSDGIGSSGAAVTIGVVNSPPVARADSITTDTDTAVIIDPLANDDDPNLDALTLAGTTAATHGTLVHNADDTLTYTPAAGFYGTDAIGYTIEDPAGSASSAIITITVRNAAPIAVDDAFTVQPQVVTVLNVLANDHDPNTGQVLRVASAGTAGKGAVVLRPDGTITYTSAAGNSGPDTFSYVVSDDLGRTDTGLVTVTIVANAPPVARPDTSSVLTGRTVLIDVLANDTDVNTGQTLTIDAAGLPGHGSASLSGGRIRYAPTGDQTGLDTFTYQISDGAGGTASATVEVIVIDGRPPAVPDRAAATKPGQRVGVPLPGTDHQGRAITVTGVGTPAHGTVVLNADGSVTYTPDPGFTGTDTFTYTVVDANGNVAQASVVIVVGLEASTSPSPGPSLSPSPSLSPAPGVSASPHPTQPAQPSIPPGPNQPEPSSPPRPSPTDPINQELPTTGSSTTISLVRAGAAAVLTGAALHLLSRPRKN</sequence>
<evidence type="ECO:0000313" key="8">
    <source>
        <dbReference type="Proteomes" id="UP000249341"/>
    </source>
</evidence>
<keyword evidence="8" id="KW-1185">Reference proteome</keyword>
<name>A0A327ZC59_9ACTN</name>
<dbReference type="Proteomes" id="UP000249341">
    <property type="component" value="Unassembled WGS sequence"/>
</dbReference>
<keyword evidence="2" id="KW-0964">Secreted</keyword>
<feature type="compositionally biased region" description="Polar residues" evidence="5">
    <location>
        <begin position="1505"/>
        <end position="1520"/>
    </location>
</feature>
<evidence type="ECO:0000256" key="2">
    <source>
        <dbReference type="ARBA" id="ARBA00022525"/>
    </source>
</evidence>
<dbReference type="Pfam" id="PF17963">
    <property type="entry name" value="Big_9"/>
    <property type="match status" value="9"/>
</dbReference>
<dbReference type="PANTHER" id="PTHR34720:SF9">
    <property type="entry name" value="BLR4714 PROTEIN"/>
    <property type="match status" value="1"/>
</dbReference>
<dbReference type="NCBIfam" id="NF012211">
    <property type="entry name" value="tand_rpt_95"/>
    <property type="match status" value="9"/>
</dbReference>
<dbReference type="InterPro" id="IPR019931">
    <property type="entry name" value="LPXTG_anchor"/>
</dbReference>
<feature type="region of interest" description="Disordered" evidence="5">
    <location>
        <begin position="1451"/>
        <end position="1520"/>
    </location>
</feature>
<dbReference type="InterPro" id="IPR001434">
    <property type="entry name" value="OmcB-like_DUF11"/>
</dbReference>
<dbReference type="Pfam" id="PF01345">
    <property type="entry name" value="DUF11"/>
    <property type="match status" value="1"/>
</dbReference>
<feature type="compositionally biased region" description="Low complexity" evidence="5">
    <location>
        <begin position="1468"/>
        <end position="1477"/>
    </location>
</feature>
<accession>A0A327ZC59</accession>
<dbReference type="PROSITE" id="PS50847">
    <property type="entry name" value="GRAM_POS_ANCHORING"/>
    <property type="match status" value="1"/>
</dbReference>
<feature type="region of interest" description="Disordered" evidence="5">
    <location>
        <begin position="1366"/>
        <end position="1385"/>
    </location>
</feature>
<keyword evidence="3" id="KW-0732">Signal</keyword>
<keyword evidence="1" id="KW-0134">Cell wall</keyword>
<dbReference type="EMBL" id="QLMJ01000006">
    <property type="protein sequence ID" value="RAK37838.1"/>
    <property type="molecule type" value="Genomic_DNA"/>
</dbReference>
<dbReference type="NCBIfam" id="TIGR01451">
    <property type="entry name" value="B_ant_repeat"/>
    <property type="match status" value="1"/>
</dbReference>
<feature type="compositionally biased region" description="Pro residues" evidence="5">
    <location>
        <begin position="1455"/>
        <end position="1467"/>
    </location>
</feature>
<evidence type="ECO:0000259" key="6">
    <source>
        <dbReference type="PROSITE" id="PS50847"/>
    </source>
</evidence>
<evidence type="ECO:0000256" key="3">
    <source>
        <dbReference type="ARBA" id="ARBA00022729"/>
    </source>
</evidence>
<evidence type="ECO:0000256" key="5">
    <source>
        <dbReference type="SAM" id="MobiDB-lite"/>
    </source>
</evidence>
<organism evidence="7 8">
    <name type="scientific">Actinoplanes lutulentus</name>
    <dbReference type="NCBI Taxonomy" id="1287878"/>
    <lineage>
        <taxon>Bacteria</taxon>
        <taxon>Bacillati</taxon>
        <taxon>Actinomycetota</taxon>
        <taxon>Actinomycetes</taxon>
        <taxon>Micromonosporales</taxon>
        <taxon>Micromonosporaceae</taxon>
        <taxon>Actinoplanes</taxon>
    </lineage>
</organism>
<evidence type="ECO:0000256" key="1">
    <source>
        <dbReference type="ARBA" id="ARBA00022512"/>
    </source>
</evidence>
<feature type="compositionally biased region" description="Pro residues" evidence="5">
    <location>
        <begin position="1478"/>
        <end position="1504"/>
    </location>
</feature>
<comment type="caution">
    <text evidence="7">The sequence shown here is derived from an EMBL/GenBank/DDBJ whole genome shotgun (WGS) entry which is preliminary data.</text>
</comment>
<evidence type="ECO:0000313" key="7">
    <source>
        <dbReference type="EMBL" id="RAK37838.1"/>
    </source>
</evidence>
<dbReference type="Gene3D" id="2.60.40.2810">
    <property type="match status" value="2"/>
</dbReference>
<protein>
    <submittedName>
        <fullName evidence="7">Putative repeat protein (TIGR01451 family)</fullName>
    </submittedName>
</protein>
<dbReference type="InterPro" id="IPR047589">
    <property type="entry name" value="DUF11_rpt"/>
</dbReference>
<dbReference type="Gene3D" id="2.60.40.3440">
    <property type="match status" value="7"/>
</dbReference>
<evidence type="ECO:0000256" key="4">
    <source>
        <dbReference type="ARBA" id="ARBA00023088"/>
    </source>
</evidence>
<proteinExistence type="predicted"/>
<reference evidence="7 8" key="1">
    <citation type="submission" date="2018-06" db="EMBL/GenBank/DDBJ databases">
        <title>Genomic Encyclopedia of Type Strains, Phase III (KMG-III): the genomes of soil and plant-associated and newly described type strains.</title>
        <authorList>
            <person name="Whitman W."/>
        </authorList>
    </citation>
    <scope>NUCLEOTIDE SEQUENCE [LARGE SCALE GENOMIC DNA]</scope>
    <source>
        <strain evidence="7 8">CGMCC 4.7090</strain>
    </source>
</reference>
<feature type="domain" description="Gram-positive cocci surface proteins LPxTG" evidence="6">
    <location>
        <begin position="1511"/>
        <end position="1545"/>
    </location>
</feature>
<keyword evidence="4" id="KW-0572">Peptidoglycan-anchor</keyword>
<gene>
    <name evidence="7" type="ORF">B0I29_106107</name>
</gene>
<dbReference type="PANTHER" id="PTHR34720">
    <property type="entry name" value="MICROCYSTIN DEPENDENT PROTEIN"/>
    <property type="match status" value="1"/>
</dbReference>